<dbReference type="Proteomes" id="UP000837857">
    <property type="component" value="Chromosome 6"/>
</dbReference>
<evidence type="ECO:0000313" key="3">
    <source>
        <dbReference type="Proteomes" id="UP000837857"/>
    </source>
</evidence>
<keyword evidence="1" id="KW-0472">Membrane</keyword>
<keyword evidence="1" id="KW-1133">Transmembrane helix</keyword>
<evidence type="ECO:0000313" key="2">
    <source>
        <dbReference type="EMBL" id="CAH2071851.1"/>
    </source>
</evidence>
<feature type="non-terminal residue" evidence="2">
    <location>
        <position position="223"/>
    </location>
</feature>
<feature type="transmembrane region" description="Helical" evidence="1">
    <location>
        <begin position="53"/>
        <end position="71"/>
    </location>
</feature>
<keyword evidence="3" id="KW-1185">Reference proteome</keyword>
<accession>A0ABN8J2Q9</accession>
<sequence>MTPSSTLLGTKTSRFFYMINRGAVVCGLPNFWITDVKLPRLFACRAFEILVKLITLCFSAFVLAEIGALFTQNDLSEKQSFDRLIFCTSHPLLYAFWVTVAHHKDKVKEITFQMCASRELYNDLAVEAQMLRKAKQFSVASVLSCAVTMVSYAVDGVIQVIQSAYVTVISLTICLSHQYKNLQSYFYKLEAIFSEKNLNQDEKEEKYEKALKFGIKMHSESLQ</sequence>
<feature type="transmembrane region" description="Helical" evidence="1">
    <location>
        <begin position="83"/>
        <end position="100"/>
    </location>
</feature>
<reference evidence="2" key="1">
    <citation type="submission" date="2022-03" db="EMBL/GenBank/DDBJ databases">
        <authorList>
            <person name="Martin H S."/>
        </authorList>
    </citation>
    <scope>NUCLEOTIDE SEQUENCE</scope>
</reference>
<feature type="transmembrane region" description="Helical" evidence="1">
    <location>
        <begin position="15"/>
        <end position="33"/>
    </location>
</feature>
<feature type="transmembrane region" description="Helical" evidence="1">
    <location>
        <begin position="137"/>
        <end position="154"/>
    </location>
</feature>
<organism evidence="2 3">
    <name type="scientific">Iphiclides podalirius</name>
    <name type="common">scarce swallowtail</name>
    <dbReference type="NCBI Taxonomy" id="110791"/>
    <lineage>
        <taxon>Eukaryota</taxon>
        <taxon>Metazoa</taxon>
        <taxon>Ecdysozoa</taxon>
        <taxon>Arthropoda</taxon>
        <taxon>Hexapoda</taxon>
        <taxon>Insecta</taxon>
        <taxon>Pterygota</taxon>
        <taxon>Neoptera</taxon>
        <taxon>Endopterygota</taxon>
        <taxon>Lepidoptera</taxon>
        <taxon>Glossata</taxon>
        <taxon>Ditrysia</taxon>
        <taxon>Papilionoidea</taxon>
        <taxon>Papilionidae</taxon>
        <taxon>Papilioninae</taxon>
        <taxon>Iphiclides</taxon>
    </lineage>
</organism>
<gene>
    <name evidence="2" type="ORF">IPOD504_LOCUS15297</name>
</gene>
<name>A0ABN8J2Q9_9NEOP</name>
<protein>
    <submittedName>
        <fullName evidence="2">Uncharacterized protein</fullName>
    </submittedName>
</protein>
<keyword evidence="1" id="KW-0812">Transmembrane</keyword>
<proteinExistence type="predicted"/>
<dbReference type="EMBL" id="OW152818">
    <property type="protein sequence ID" value="CAH2071851.1"/>
    <property type="molecule type" value="Genomic_DNA"/>
</dbReference>
<evidence type="ECO:0000256" key="1">
    <source>
        <dbReference type="SAM" id="Phobius"/>
    </source>
</evidence>